<evidence type="ECO:0000313" key="4">
    <source>
        <dbReference type="EMBL" id="AYC28683.1"/>
    </source>
</evidence>
<proteinExistence type="predicted"/>
<sequence length="286" mass="32375">MTIDLMTISIPIDTDTAEEVTEFLQYAIQEDTLNYELLLNMDVLVDVSARGFLCAAYKGDELVGVASAFDMIGLHVYEWSMVVHPDYRGEKIGMRLYAEVQKQLELRDANEDTALTFDAREVPRKFLASVGYHLQFSEATMQASSAIGNEKNFTLIRLVESNHPDLKKVLMQAFGDTEAEAEALIDWNLEHPKCHMFEYREKDKTIATVTAVESDHALWVTALATLPMHQGKGIGTTLLAFVKHLAAQMEKAFVLLDVELENEEALKLYERAAFTKQHQVDFYQKS</sequence>
<dbReference type="InterPro" id="IPR050680">
    <property type="entry name" value="YpeA/RimI_acetyltransf"/>
</dbReference>
<dbReference type="SUPFAM" id="SSF55729">
    <property type="entry name" value="Acyl-CoA N-acyltransferases (Nat)"/>
    <property type="match status" value="1"/>
</dbReference>
<evidence type="ECO:0000256" key="1">
    <source>
        <dbReference type="ARBA" id="ARBA00022679"/>
    </source>
</evidence>
<dbReference type="PROSITE" id="PS51186">
    <property type="entry name" value="GNAT"/>
    <property type="match status" value="2"/>
</dbReference>
<dbReference type="PANTHER" id="PTHR43420">
    <property type="entry name" value="ACETYLTRANSFERASE"/>
    <property type="match status" value="1"/>
</dbReference>
<dbReference type="InterPro" id="IPR016181">
    <property type="entry name" value="Acyl_CoA_acyltransferase"/>
</dbReference>
<accession>A0A385YT80</accession>
<organism evidence="4 5">
    <name type="scientific">Paenisporosarcina cavernae</name>
    <dbReference type="NCBI Taxonomy" id="2320858"/>
    <lineage>
        <taxon>Bacteria</taxon>
        <taxon>Bacillati</taxon>
        <taxon>Bacillota</taxon>
        <taxon>Bacilli</taxon>
        <taxon>Bacillales</taxon>
        <taxon>Caryophanaceae</taxon>
        <taxon>Paenisporosarcina</taxon>
    </lineage>
</organism>
<dbReference type="CDD" id="cd04301">
    <property type="entry name" value="NAT_SF"/>
    <property type="match status" value="2"/>
</dbReference>
<keyword evidence="1 4" id="KW-0808">Transferase</keyword>
<evidence type="ECO:0000256" key="2">
    <source>
        <dbReference type="ARBA" id="ARBA00023315"/>
    </source>
</evidence>
<evidence type="ECO:0000313" key="5">
    <source>
        <dbReference type="Proteomes" id="UP000265725"/>
    </source>
</evidence>
<name>A0A385YT80_9BACL</name>
<keyword evidence="5" id="KW-1185">Reference proteome</keyword>
<dbReference type="KEGG" id="paek:D3873_01900"/>
<keyword evidence="2" id="KW-0012">Acyltransferase</keyword>
<gene>
    <name evidence="4" type="ORF">D3873_01900</name>
</gene>
<dbReference type="Proteomes" id="UP000265725">
    <property type="component" value="Chromosome"/>
</dbReference>
<protein>
    <submittedName>
        <fullName evidence="4">GNAT family N-acetyltransferase</fullName>
    </submittedName>
</protein>
<feature type="domain" description="N-acetyltransferase" evidence="3">
    <location>
        <begin position="10"/>
        <end position="154"/>
    </location>
</feature>
<evidence type="ECO:0000259" key="3">
    <source>
        <dbReference type="PROSITE" id="PS51186"/>
    </source>
</evidence>
<dbReference type="RefSeq" id="WP_119882428.1">
    <property type="nucleotide sequence ID" value="NZ_CP032418.1"/>
</dbReference>
<dbReference type="InterPro" id="IPR000182">
    <property type="entry name" value="GNAT_dom"/>
</dbReference>
<dbReference type="AlphaFoldDB" id="A0A385YT80"/>
<dbReference type="Gene3D" id="3.40.630.30">
    <property type="match status" value="2"/>
</dbReference>
<dbReference type="EMBL" id="CP032418">
    <property type="protein sequence ID" value="AYC28683.1"/>
    <property type="molecule type" value="Genomic_DNA"/>
</dbReference>
<dbReference type="Pfam" id="PF00583">
    <property type="entry name" value="Acetyltransf_1"/>
    <property type="match status" value="2"/>
</dbReference>
<dbReference type="GO" id="GO:0016747">
    <property type="term" value="F:acyltransferase activity, transferring groups other than amino-acyl groups"/>
    <property type="evidence" value="ECO:0007669"/>
    <property type="project" value="InterPro"/>
</dbReference>
<feature type="domain" description="N-acetyltransferase" evidence="3">
    <location>
        <begin position="154"/>
        <end position="286"/>
    </location>
</feature>
<dbReference type="OrthoDB" id="7163760at2"/>
<reference evidence="5" key="1">
    <citation type="submission" date="2018-09" db="EMBL/GenBank/DDBJ databases">
        <authorList>
            <person name="Zhu H."/>
        </authorList>
    </citation>
    <scope>NUCLEOTIDE SEQUENCE [LARGE SCALE GENOMIC DNA]</scope>
    <source>
        <strain evidence="5">K2R23-3</strain>
    </source>
</reference>